<sequence length="61" mass="6962">MKLTAPQHRLHCPACRTIRPVREVGNTRIGNRWHTLVQCVDKACELIWAIRGLATTRDRAA</sequence>
<comment type="caution">
    <text evidence="1">The sequence shown here is derived from an EMBL/GenBank/DDBJ whole genome shotgun (WGS) entry which is preliminary data.</text>
</comment>
<dbReference type="EMBL" id="JAFEJA010000001">
    <property type="protein sequence ID" value="MBM9621803.1"/>
    <property type="molecule type" value="Genomic_DNA"/>
</dbReference>
<reference evidence="1 2" key="1">
    <citation type="journal article" date="2016" name="Arch. Microbiol.">
        <title>Streptomyces zhihengii sp. nov., isolated from rhizospheric soil of Psammosilene tunicoides.</title>
        <authorList>
            <person name="Huang M.J."/>
            <person name="Fei J.J."/>
            <person name="Salam N."/>
            <person name="Kim C.J."/>
            <person name="Hozzein W.N."/>
            <person name="Xiao M."/>
            <person name="Huang H.Q."/>
            <person name="Li W.J."/>
        </authorList>
    </citation>
    <scope>NUCLEOTIDE SEQUENCE [LARGE SCALE GENOMIC DNA]</scope>
    <source>
        <strain evidence="1 2">YIM T102</strain>
    </source>
</reference>
<evidence type="ECO:0000313" key="2">
    <source>
        <dbReference type="Proteomes" id="UP000664109"/>
    </source>
</evidence>
<dbReference type="RefSeq" id="WP_205375620.1">
    <property type="nucleotide sequence ID" value="NZ_JAFEJA010000001.1"/>
</dbReference>
<evidence type="ECO:0000313" key="1">
    <source>
        <dbReference type="EMBL" id="MBM9621803.1"/>
    </source>
</evidence>
<evidence type="ECO:0008006" key="3">
    <source>
        <dbReference type="Google" id="ProtNLM"/>
    </source>
</evidence>
<name>A0ABS2UWI6_9ACTN</name>
<organism evidence="1 2">
    <name type="scientific">Streptomyces zhihengii</name>
    <dbReference type="NCBI Taxonomy" id="1818004"/>
    <lineage>
        <taxon>Bacteria</taxon>
        <taxon>Bacillati</taxon>
        <taxon>Actinomycetota</taxon>
        <taxon>Actinomycetes</taxon>
        <taxon>Kitasatosporales</taxon>
        <taxon>Streptomycetaceae</taxon>
        <taxon>Streptomyces</taxon>
    </lineage>
</organism>
<protein>
    <recommendedName>
        <fullName evidence="3">Transposase</fullName>
    </recommendedName>
</protein>
<gene>
    <name evidence="1" type="ORF">JE024_24325</name>
</gene>
<accession>A0ABS2UWI6</accession>
<proteinExistence type="predicted"/>
<keyword evidence="2" id="KW-1185">Reference proteome</keyword>
<dbReference type="Proteomes" id="UP000664109">
    <property type="component" value="Unassembled WGS sequence"/>
</dbReference>